<evidence type="ECO:0000313" key="3">
    <source>
        <dbReference type="Proteomes" id="UP000051298"/>
    </source>
</evidence>
<dbReference type="Gene3D" id="3.30.1330.30">
    <property type="match status" value="1"/>
</dbReference>
<dbReference type="PANTHER" id="PTHR34215">
    <property type="entry name" value="BLL0784 PROTEIN"/>
    <property type="match status" value="1"/>
</dbReference>
<feature type="domain" description="YlxR" evidence="1">
    <location>
        <begin position="1"/>
        <end position="62"/>
    </location>
</feature>
<name>A0A0P1EZ95_9RHOB</name>
<dbReference type="PANTHER" id="PTHR34215:SF1">
    <property type="entry name" value="YLXR DOMAIN-CONTAINING PROTEIN"/>
    <property type="match status" value="1"/>
</dbReference>
<dbReference type="STRING" id="266809.PM03_13295"/>
<dbReference type="Pfam" id="PF04296">
    <property type="entry name" value="YlxR"/>
    <property type="match status" value="1"/>
</dbReference>
<protein>
    <recommendedName>
        <fullName evidence="1">YlxR domain-containing protein</fullName>
    </recommendedName>
</protein>
<dbReference type="InterPro" id="IPR037465">
    <property type="entry name" value="YlxR"/>
</dbReference>
<dbReference type="EMBL" id="CYRX01000026">
    <property type="protein sequence ID" value="CUH60516.1"/>
    <property type="molecule type" value="Genomic_DNA"/>
</dbReference>
<accession>A0A0P1EZ95</accession>
<evidence type="ECO:0000259" key="1">
    <source>
        <dbReference type="Pfam" id="PF04296"/>
    </source>
</evidence>
<dbReference type="Proteomes" id="UP000051298">
    <property type="component" value="Unassembled WGS sequence"/>
</dbReference>
<organism evidence="2 3">
    <name type="scientific">Thalassobacter stenotrophicus</name>
    <dbReference type="NCBI Taxonomy" id="266809"/>
    <lineage>
        <taxon>Bacteria</taxon>
        <taxon>Pseudomonadati</taxon>
        <taxon>Pseudomonadota</taxon>
        <taxon>Alphaproteobacteria</taxon>
        <taxon>Rhodobacterales</taxon>
        <taxon>Roseobacteraceae</taxon>
        <taxon>Thalassobacter</taxon>
    </lineage>
</organism>
<sequence length="187" mass="20078">MIRFVAGPDGSVVPDLAGRLPGRGIWVSSDRSAVELAVKKKLFSRAAKTQLTIPEGMVDRIETGLLRRVQDSLALARKASQAITGYEKVRGWLELERARVLMQARDGSERGKTKLKAPIQKPGGPDTFIGHLSAEELGLAFGRDRVIHAALSAGGLSKRVVEEAARLQSIRKDIGGNGSAGKEQTEA</sequence>
<dbReference type="SUPFAM" id="SSF55315">
    <property type="entry name" value="L30e-like"/>
    <property type="match status" value="1"/>
</dbReference>
<dbReference type="InterPro" id="IPR007393">
    <property type="entry name" value="YlxR_dom"/>
</dbReference>
<gene>
    <name evidence="2" type="ORF">THS5294_01811</name>
</gene>
<reference evidence="2 3" key="1">
    <citation type="submission" date="2015-09" db="EMBL/GenBank/DDBJ databases">
        <authorList>
            <consortium name="Swine Surveillance"/>
        </authorList>
    </citation>
    <scope>NUCLEOTIDE SEQUENCE [LARGE SCALE GENOMIC DNA]</scope>
    <source>
        <strain evidence="2 3">CECT 5294</strain>
    </source>
</reference>
<evidence type="ECO:0000313" key="2">
    <source>
        <dbReference type="EMBL" id="CUH60516.1"/>
    </source>
</evidence>
<proteinExistence type="predicted"/>
<dbReference type="InterPro" id="IPR029064">
    <property type="entry name" value="Ribosomal_eL30-like_sf"/>
</dbReference>
<dbReference type="AlphaFoldDB" id="A0A0P1EZ95"/>
<dbReference type="SUPFAM" id="SSF64376">
    <property type="entry name" value="YlxR-like"/>
    <property type="match status" value="1"/>
</dbReference>
<dbReference type="eggNOG" id="COG2740">
    <property type="taxonomic scope" value="Bacteria"/>
</dbReference>
<dbReference type="InterPro" id="IPR035931">
    <property type="entry name" value="YlxR-like_sf"/>
</dbReference>
<dbReference type="NCBIfam" id="NF006622">
    <property type="entry name" value="PRK09190.1"/>
    <property type="match status" value="1"/>
</dbReference>